<dbReference type="Proteomes" id="UP000568664">
    <property type="component" value="Unassembled WGS sequence"/>
</dbReference>
<proteinExistence type="predicted"/>
<gene>
    <name evidence="1" type="ORF">HII17_10280</name>
</gene>
<dbReference type="AlphaFoldDB" id="A0A7Y0Q6F2"/>
<dbReference type="InterPro" id="IPR011051">
    <property type="entry name" value="RmlC_Cupin_sf"/>
</dbReference>
<organism evidence="1 2">
    <name type="scientific">Thalassotalea algicola</name>
    <dbReference type="NCBI Taxonomy" id="2716224"/>
    <lineage>
        <taxon>Bacteria</taxon>
        <taxon>Pseudomonadati</taxon>
        <taxon>Pseudomonadota</taxon>
        <taxon>Gammaproteobacteria</taxon>
        <taxon>Alteromonadales</taxon>
        <taxon>Colwelliaceae</taxon>
        <taxon>Thalassotalea</taxon>
    </lineage>
</organism>
<dbReference type="PANTHER" id="PTHR37943">
    <property type="entry name" value="PROTEIN VES"/>
    <property type="match status" value="1"/>
</dbReference>
<protein>
    <submittedName>
        <fullName evidence="1">HutD family protein</fullName>
    </submittedName>
</protein>
<dbReference type="InterPro" id="IPR014710">
    <property type="entry name" value="RmlC-like_jellyroll"/>
</dbReference>
<dbReference type="InterPro" id="IPR010282">
    <property type="entry name" value="Uncharacterised_HutD/Ves"/>
</dbReference>
<comment type="caution">
    <text evidence="1">The sequence shown here is derived from an EMBL/GenBank/DDBJ whole genome shotgun (WGS) entry which is preliminary data.</text>
</comment>
<name>A0A7Y0Q6F2_9GAMM</name>
<reference evidence="1 2" key="1">
    <citation type="submission" date="2020-04" db="EMBL/GenBank/DDBJ databases">
        <title>Thalassotalea sp. M1531, isolated from the surface of marine red alga.</title>
        <authorList>
            <person name="Pang L."/>
            <person name="Lu D.-C."/>
        </authorList>
    </citation>
    <scope>NUCLEOTIDE SEQUENCE [LARGE SCALE GENOMIC DNA]</scope>
    <source>
        <strain evidence="1 2">M1531</strain>
    </source>
</reference>
<accession>A0A7Y0Q6F2</accession>
<dbReference type="RefSeq" id="WP_169075281.1">
    <property type="nucleotide sequence ID" value="NZ_JABBXH010000003.1"/>
</dbReference>
<evidence type="ECO:0000313" key="2">
    <source>
        <dbReference type="Proteomes" id="UP000568664"/>
    </source>
</evidence>
<dbReference type="CDD" id="cd20293">
    <property type="entry name" value="cupin_HutD_N"/>
    <property type="match status" value="1"/>
</dbReference>
<dbReference type="Pfam" id="PF05962">
    <property type="entry name" value="HutD"/>
    <property type="match status" value="1"/>
</dbReference>
<dbReference type="PANTHER" id="PTHR37943:SF1">
    <property type="entry name" value="PROTEIN VES"/>
    <property type="match status" value="1"/>
</dbReference>
<evidence type="ECO:0000313" key="1">
    <source>
        <dbReference type="EMBL" id="NMP31954.1"/>
    </source>
</evidence>
<dbReference type="SUPFAM" id="SSF51182">
    <property type="entry name" value="RmlC-like cupins"/>
    <property type="match status" value="1"/>
</dbReference>
<dbReference type="EMBL" id="JABBXH010000003">
    <property type="protein sequence ID" value="NMP31954.1"/>
    <property type="molecule type" value="Genomic_DNA"/>
</dbReference>
<dbReference type="Gene3D" id="2.60.120.10">
    <property type="entry name" value="Jelly Rolls"/>
    <property type="match status" value="1"/>
</dbReference>
<sequence>MYKILSPDSYQVTPWKNGKGETVELAINPGGTLTDFQWRISIATVSEDGVFSNFSGLRRDLFLIEGKGISLTHDNEQTDVLDELLSVATFDGGSTTVGKLKAGTIKDLNLMTATGKYQVSTASLIAAQHYPLPSEDLCFVYSHEHDVVFRKGNSNVVLPQGHLLQAENGLSGYAVTGKRLLIIQLKSV</sequence>
<keyword evidence="2" id="KW-1185">Reference proteome</keyword>